<organism evidence="1">
    <name type="scientific">Ovis aries</name>
    <name type="common">Sheep</name>
    <dbReference type="NCBI Taxonomy" id="9940"/>
    <lineage>
        <taxon>Eukaryota</taxon>
        <taxon>Metazoa</taxon>
        <taxon>Chordata</taxon>
        <taxon>Craniata</taxon>
        <taxon>Vertebrata</taxon>
        <taxon>Euteleostomi</taxon>
        <taxon>Mammalia</taxon>
        <taxon>Eutheria</taxon>
        <taxon>Laurasiatheria</taxon>
        <taxon>Artiodactyla</taxon>
        <taxon>Ruminantia</taxon>
        <taxon>Pecora</taxon>
        <taxon>Bovidae</taxon>
        <taxon>Caprinae</taxon>
        <taxon>Ovis</taxon>
    </lineage>
</organism>
<protein>
    <submittedName>
        <fullName evidence="1">Uncharacterized protein</fullName>
    </submittedName>
</protein>
<reference evidence="1" key="2">
    <citation type="submission" date="2025-08" db="UniProtKB">
        <authorList>
            <consortium name="Ensembl"/>
        </authorList>
    </citation>
    <scope>IDENTIFICATION</scope>
</reference>
<dbReference type="Ensembl" id="ENSOART00020036965.2">
    <property type="protein sequence ID" value="ENSOARP00020030598.2"/>
    <property type="gene ID" value="ENSOARG00020023706.2"/>
</dbReference>
<proteinExistence type="predicted"/>
<sequence>SDKSDLSEVEKSDRSKLKETNSKKKKILPSKGTIQQEEECAEM</sequence>
<evidence type="ECO:0000313" key="1">
    <source>
        <dbReference type="Ensembl" id="ENSOARP00020030598.2"/>
    </source>
</evidence>
<accession>A0AC11CHG7</accession>
<reference evidence="1" key="3">
    <citation type="submission" date="2025-09" db="UniProtKB">
        <authorList>
            <consortium name="Ensembl"/>
        </authorList>
    </citation>
    <scope>IDENTIFICATION</scope>
</reference>
<reference evidence="1" key="1">
    <citation type="submission" date="2020-11" db="EMBL/GenBank/DDBJ databases">
        <authorList>
            <person name="Davenport K.M."/>
            <person name="Bickhart D.M."/>
            <person name="Smith T.P.L."/>
            <person name="Murdoch B.M."/>
            <person name="Rosen B.D."/>
        </authorList>
    </citation>
    <scope>NUCLEOTIDE SEQUENCE [LARGE SCALE GENOMIC DNA]</scope>
    <source>
        <strain evidence="1">OAR_USU_Benz2616</strain>
    </source>
</reference>
<name>A0AC11CHG7_SHEEP</name>